<evidence type="ECO:0008006" key="2">
    <source>
        <dbReference type="Google" id="ProtNLM"/>
    </source>
</evidence>
<protein>
    <recommendedName>
        <fullName evidence="2">Integrase catalytic domain-containing protein</fullName>
    </recommendedName>
</protein>
<organism evidence="1">
    <name type="scientific">marine sediment metagenome</name>
    <dbReference type="NCBI Taxonomy" id="412755"/>
    <lineage>
        <taxon>unclassified sequences</taxon>
        <taxon>metagenomes</taxon>
        <taxon>ecological metagenomes</taxon>
    </lineage>
</organism>
<dbReference type="AlphaFoldDB" id="A0A0F8WHH7"/>
<name>A0A0F8WHH7_9ZZZZ</name>
<reference evidence="1" key="1">
    <citation type="journal article" date="2015" name="Nature">
        <title>Complex archaea that bridge the gap between prokaryotes and eukaryotes.</title>
        <authorList>
            <person name="Spang A."/>
            <person name="Saw J.H."/>
            <person name="Jorgensen S.L."/>
            <person name="Zaremba-Niedzwiedzka K."/>
            <person name="Martijn J."/>
            <person name="Lind A.E."/>
            <person name="van Eijk R."/>
            <person name="Schleper C."/>
            <person name="Guy L."/>
            <person name="Ettema T.J."/>
        </authorList>
    </citation>
    <scope>NUCLEOTIDE SEQUENCE</scope>
</reference>
<dbReference type="EMBL" id="LAZR01065051">
    <property type="protein sequence ID" value="KKK56327.1"/>
    <property type="molecule type" value="Genomic_DNA"/>
</dbReference>
<comment type="caution">
    <text evidence="1">The sequence shown here is derived from an EMBL/GenBank/DDBJ whole genome shotgun (WGS) entry which is preliminary data.</text>
</comment>
<sequence>MIILGERHLRRILREYVDYYHSCRTHLSLEKDAPEPRLVESPAMGRVTAVSKVGGLHQYYTRLAA</sequence>
<gene>
    <name evidence="1" type="ORF">LCGC14_3065630</name>
</gene>
<evidence type="ECO:0000313" key="1">
    <source>
        <dbReference type="EMBL" id="KKK56327.1"/>
    </source>
</evidence>
<proteinExistence type="predicted"/>
<accession>A0A0F8WHH7</accession>